<dbReference type="PANTHER" id="PTHR23150:SF19">
    <property type="entry name" value="FORMYLGLYCINE-GENERATING ENZYME"/>
    <property type="match status" value="1"/>
</dbReference>
<dbReference type="AlphaFoldDB" id="K9UD06"/>
<dbReference type="Proteomes" id="UP000010366">
    <property type="component" value="Chromosome"/>
</dbReference>
<dbReference type="InterPro" id="IPR016187">
    <property type="entry name" value="CTDL_fold"/>
</dbReference>
<dbReference type="EMBL" id="CP003600">
    <property type="protein sequence ID" value="AFY92286.1"/>
    <property type="molecule type" value="Genomic_DNA"/>
</dbReference>
<dbReference type="PANTHER" id="PTHR23150">
    <property type="entry name" value="SULFATASE MODIFYING FACTOR 1, 2"/>
    <property type="match status" value="1"/>
</dbReference>
<accession>K9UD06</accession>
<dbReference type="InterPro" id="IPR042095">
    <property type="entry name" value="SUMF_sf"/>
</dbReference>
<dbReference type="GO" id="GO:0120147">
    <property type="term" value="F:formylglycine-generating oxidase activity"/>
    <property type="evidence" value="ECO:0007669"/>
    <property type="project" value="TreeGrafter"/>
</dbReference>
<gene>
    <name evidence="2" type="ORF">Cha6605_1052</name>
</gene>
<dbReference type="KEGG" id="cmp:Cha6605_1052"/>
<dbReference type="Pfam" id="PF03781">
    <property type="entry name" value="FGE-sulfatase"/>
    <property type="match status" value="1"/>
</dbReference>
<sequence>MSKLQPDNTDAILGGQTPPPLDAAVLGGIAGTKLKIVNEWGLREELVDRFSFETVTVNDSAEIIDRKQKEAFCYTVDINGVPLEIVYIPAGSFMMGGFDEAQISHRLPEPLHLVTLQSFFMGKYPVTQKQYLSLMGMNPSRFHADDRHPVEEVSWRDAMEFCRRLSALTNKNFTLPSESQWEYTCRAGTDTNFYFGQKINTDLANFADFKPFEDSTETIAKYYETHKTTSVGIYPPNSWGLYDMHGNVYEWCLDIHHSNYTGAPSDGSAWIDFDEDNHNRMGNSHPCRGGSWRDLWDFSTSYKRGFGSSDGRIDQIGFRVCMVLNSDARYGILPYREINENYEDYEEYEEE</sequence>
<organism evidence="2 3">
    <name type="scientific">Chamaesiphon minutus (strain ATCC 27169 / PCC 6605)</name>
    <dbReference type="NCBI Taxonomy" id="1173020"/>
    <lineage>
        <taxon>Bacteria</taxon>
        <taxon>Bacillati</taxon>
        <taxon>Cyanobacteriota</taxon>
        <taxon>Cyanophyceae</taxon>
        <taxon>Gomontiellales</taxon>
        <taxon>Chamaesiphonaceae</taxon>
        <taxon>Chamaesiphon</taxon>
    </lineage>
</organism>
<evidence type="ECO:0000313" key="3">
    <source>
        <dbReference type="Proteomes" id="UP000010366"/>
    </source>
</evidence>
<protein>
    <recommendedName>
        <fullName evidence="1">Sulfatase-modifying factor enzyme-like domain-containing protein</fullName>
    </recommendedName>
</protein>
<dbReference type="PATRIC" id="fig|1173020.3.peg.1227"/>
<dbReference type="eggNOG" id="COG1262">
    <property type="taxonomic scope" value="Bacteria"/>
</dbReference>
<dbReference type="STRING" id="1173020.Cha6605_1052"/>
<reference evidence="2 3" key="1">
    <citation type="submission" date="2012-05" db="EMBL/GenBank/DDBJ databases">
        <title>Finished chromosome of genome of Chamaesiphon sp. PCC 6605.</title>
        <authorList>
            <consortium name="US DOE Joint Genome Institute"/>
            <person name="Gugger M."/>
            <person name="Coursin T."/>
            <person name="Rippka R."/>
            <person name="Tandeau De Marsac N."/>
            <person name="Huntemann M."/>
            <person name="Wei C.-L."/>
            <person name="Han J."/>
            <person name="Detter J.C."/>
            <person name="Han C."/>
            <person name="Tapia R."/>
            <person name="Chen A."/>
            <person name="Kyrpides N."/>
            <person name="Mavromatis K."/>
            <person name="Markowitz V."/>
            <person name="Szeto E."/>
            <person name="Ivanova N."/>
            <person name="Pagani I."/>
            <person name="Pati A."/>
            <person name="Goodwin L."/>
            <person name="Nordberg H.P."/>
            <person name="Cantor M.N."/>
            <person name="Hua S.X."/>
            <person name="Woyke T."/>
            <person name="Kerfeld C.A."/>
        </authorList>
    </citation>
    <scope>NUCLEOTIDE SEQUENCE [LARGE SCALE GENOMIC DNA]</scope>
    <source>
        <strain evidence="3">ATCC 27169 / PCC 6605</strain>
    </source>
</reference>
<name>K9UD06_CHAP6</name>
<dbReference type="OrthoDB" id="3981129at2"/>
<dbReference type="Gene3D" id="3.90.1580.10">
    <property type="entry name" value="paralog of FGE (formylglycine-generating enzyme)"/>
    <property type="match status" value="1"/>
</dbReference>
<evidence type="ECO:0000259" key="1">
    <source>
        <dbReference type="Pfam" id="PF03781"/>
    </source>
</evidence>
<dbReference type="InterPro" id="IPR005532">
    <property type="entry name" value="SUMF_dom"/>
</dbReference>
<dbReference type="HOGENOM" id="CLU_012431_2_4_3"/>
<proteinExistence type="predicted"/>
<evidence type="ECO:0000313" key="2">
    <source>
        <dbReference type="EMBL" id="AFY92286.1"/>
    </source>
</evidence>
<feature type="domain" description="Sulfatase-modifying factor enzyme-like" evidence="1">
    <location>
        <begin position="84"/>
        <end position="320"/>
    </location>
</feature>
<dbReference type="InterPro" id="IPR051043">
    <property type="entry name" value="Sulfatase_Mod_Factor_Kinase"/>
</dbReference>
<dbReference type="RefSeq" id="WP_015158476.1">
    <property type="nucleotide sequence ID" value="NC_019697.1"/>
</dbReference>
<dbReference type="SUPFAM" id="SSF56436">
    <property type="entry name" value="C-type lectin-like"/>
    <property type="match status" value="1"/>
</dbReference>
<keyword evidence="3" id="KW-1185">Reference proteome</keyword>